<name>A0A6G1H5Z3_9PEZI</name>
<reference evidence="2" key="1">
    <citation type="journal article" date="2020" name="Stud. Mycol.">
        <title>101 Dothideomycetes genomes: a test case for predicting lifestyles and emergence of pathogens.</title>
        <authorList>
            <person name="Haridas S."/>
            <person name="Albert R."/>
            <person name="Binder M."/>
            <person name="Bloem J."/>
            <person name="Labutti K."/>
            <person name="Salamov A."/>
            <person name="Andreopoulos B."/>
            <person name="Baker S."/>
            <person name="Barry K."/>
            <person name="Bills G."/>
            <person name="Bluhm B."/>
            <person name="Cannon C."/>
            <person name="Castanera R."/>
            <person name="Culley D."/>
            <person name="Daum C."/>
            <person name="Ezra D."/>
            <person name="Gonzalez J."/>
            <person name="Henrissat B."/>
            <person name="Kuo A."/>
            <person name="Liang C."/>
            <person name="Lipzen A."/>
            <person name="Lutzoni F."/>
            <person name="Magnuson J."/>
            <person name="Mondo S."/>
            <person name="Nolan M."/>
            <person name="Ohm R."/>
            <person name="Pangilinan J."/>
            <person name="Park H.-J."/>
            <person name="Ramirez L."/>
            <person name="Alfaro M."/>
            <person name="Sun H."/>
            <person name="Tritt A."/>
            <person name="Yoshinaga Y."/>
            <person name="Zwiers L.-H."/>
            <person name="Turgeon B."/>
            <person name="Goodwin S."/>
            <person name="Spatafora J."/>
            <person name="Crous P."/>
            <person name="Grigoriev I."/>
        </authorList>
    </citation>
    <scope>NUCLEOTIDE SEQUENCE</scope>
    <source>
        <strain evidence="2">CBS 113979</strain>
    </source>
</reference>
<feature type="compositionally biased region" description="Basic and acidic residues" evidence="1">
    <location>
        <begin position="35"/>
        <end position="51"/>
    </location>
</feature>
<dbReference type="AlphaFoldDB" id="A0A6G1H5Z3"/>
<sequence length="441" mass="49228">MHGLICRTPRCLVHRASRLDSRFLSSIKGNPTPGRFEEDAVESREGDDAHKSGIPSKLRKDGSRTYRVRQGGNGQLPLPPLMDPEKIARKTRHKQPKATPKEAELTPFQKKLAANPYAHALATPIRLCNITGAHLPTAFLQDFSLTPDPESSGPWLLPTALYAANLPRSQRKSLQATKPRVWLSASKHLQEYLVLSPTNEKYAVSDRLRMKLKTWDGSGHYVRPIWRGDMPDYILSLLRFATLAALTRIFETPDPNNELFSHCPSTEGNALASHDNVSSVLLFSPVETPAIITARQNVKIAVNAVDIAHRRTHNRLLINGKVDRDHIVKSQARIIPLGAAKRSEFWTYSRLEFETVAWRGERVPGYGLVELLGREGAEKLVRMATGDKVEEKGEGGKEKVVEDLLGGRGCVLLKEREETVEAGLWLLKLKMYLAEGLWGPS</sequence>
<dbReference type="Proteomes" id="UP000800041">
    <property type="component" value="Unassembled WGS sequence"/>
</dbReference>
<dbReference type="OrthoDB" id="3363286at2759"/>
<proteinExistence type="predicted"/>
<protein>
    <submittedName>
        <fullName evidence="2">Uncharacterized protein</fullName>
    </submittedName>
</protein>
<evidence type="ECO:0000256" key="1">
    <source>
        <dbReference type="SAM" id="MobiDB-lite"/>
    </source>
</evidence>
<keyword evidence="3" id="KW-1185">Reference proteome</keyword>
<evidence type="ECO:0000313" key="2">
    <source>
        <dbReference type="EMBL" id="KAF1988378.1"/>
    </source>
</evidence>
<gene>
    <name evidence="2" type="ORF">K402DRAFT_392124</name>
</gene>
<feature type="region of interest" description="Disordered" evidence="1">
    <location>
        <begin position="24"/>
        <end position="82"/>
    </location>
</feature>
<organism evidence="2 3">
    <name type="scientific">Aulographum hederae CBS 113979</name>
    <dbReference type="NCBI Taxonomy" id="1176131"/>
    <lineage>
        <taxon>Eukaryota</taxon>
        <taxon>Fungi</taxon>
        <taxon>Dikarya</taxon>
        <taxon>Ascomycota</taxon>
        <taxon>Pezizomycotina</taxon>
        <taxon>Dothideomycetes</taxon>
        <taxon>Pleosporomycetidae</taxon>
        <taxon>Aulographales</taxon>
        <taxon>Aulographaceae</taxon>
    </lineage>
</organism>
<accession>A0A6G1H5Z3</accession>
<evidence type="ECO:0000313" key="3">
    <source>
        <dbReference type="Proteomes" id="UP000800041"/>
    </source>
</evidence>
<dbReference type="EMBL" id="ML977149">
    <property type="protein sequence ID" value="KAF1988378.1"/>
    <property type="molecule type" value="Genomic_DNA"/>
</dbReference>